<accession>A0AA89B1K1</accession>
<keyword evidence="5 7" id="KW-0408">Iron</keyword>
<keyword evidence="6 8" id="KW-0503">Monooxygenase</keyword>
<evidence type="ECO:0000256" key="7">
    <source>
        <dbReference type="PIRSR" id="PIRSR602401-1"/>
    </source>
</evidence>
<feature type="binding site" description="axial binding residue" evidence="7">
    <location>
        <position position="444"/>
    </location>
    <ligand>
        <name>heme</name>
        <dbReference type="ChEBI" id="CHEBI:30413"/>
    </ligand>
    <ligandPart>
        <name>Fe</name>
        <dbReference type="ChEBI" id="CHEBI:18248"/>
    </ligandPart>
</feature>
<proteinExistence type="inferred from homology"/>
<dbReference type="GO" id="GO:0005506">
    <property type="term" value="F:iron ion binding"/>
    <property type="evidence" value="ECO:0007669"/>
    <property type="project" value="InterPro"/>
</dbReference>
<evidence type="ECO:0000256" key="2">
    <source>
        <dbReference type="ARBA" id="ARBA00022617"/>
    </source>
</evidence>
<dbReference type="GO" id="GO:0004497">
    <property type="term" value="F:monooxygenase activity"/>
    <property type="evidence" value="ECO:0007669"/>
    <property type="project" value="UniProtKB-KW"/>
</dbReference>
<dbReference type="GO" id="GO:0051762">
    <property type="term" value="P:sesquiterpene biosynthetic process"/>
    <property type="evidence" value="ECO:0007669"/>
    <property type="project" value="UniProtKB-ARBA"/>
</dbReference>
<evidence type="ECO:0000256" key="3">
    <source>
        <dbReference type="ARBA" id="ARBA00022723"/>
    </source>
</evidence>
<dbReference type="GO" id="GO:0020037">
    <property type="term" value="F:heme binding"/>
    <property type="evidence" value="ECO:0007669"/>
    <property type="project" value="InterPro"/>
</dbReference>
<dbReference type="Pfam" id="PF00067">
    <property type="entry name" value="p450"/>
    <property type="match status" value="1"/>
</dbReference>
<keyword evidence="9" id="KW-0812">Transmembrane</keyword>
<comment type="cofactor">
    <cofactor evidence="7">
        <name>heme</name>
        <dbReference type="ChEBI" id="CHEBI:30413"/>
    </cofactor>
</comment>
<dbReference type="PANTHER" id="PTHR47955">
    <property type="entry name" value="CYTOCHROME P450 FAMILY 71 PROTEIN"/>
    <property type="match status" value="1"/>
</dbReference>
<evidence type="ECO:0000256" key="8">
    <source>
        <dbReference type="RuleBase" id="RU000461"/>
    </source>
</evidence>
<comment type="similarity">
    <text evidence="1 8">Belongs to the cytochrome P450 family.</text>
</comment>
<reference evidence="10" key="1">
    <citation type="submission" date="2022-12" db="EMBL/GenBank/DDBJ databases">
        <title>Draft genome assemblies for two species of Escallonia (Escalloniales).</title>
        <authorList>
            <person name="Chanderbali A."/>
            <person name="Dervinis C."/>
            <person name="Anghel I."/>
            <person name="Soltis D."/>
            <person name="Soltis P."/>
            <person name="Zapata F."/>
        </authorList>
    </citation>
    <scope>NUCLEOTIDE SEQUENCE</scope>
    <source>
        <strain evidence="10">UCBG64.0493</strain>
        <tissue evidence="10">Leaf</tissue>
    </source>
</reference>
<dbReference type="PROSITE" id="PS00086">
    <property type="entry name" value="CYTOCHROME_P450"/>
    <property type="match status" value="1"/>
</dbReference>
<dbReference type="InterPro" id="IPR036396">
    <property type="entry name" value="Cyt_P450_sf"/>
</dbReference>
<keyword evidence="11" id="KW-1185">Reference proteome</keyword>
<dbReference type="InterPro" id="IPR001128">
    <property type="entry name" value="Cyt_P450"/>
</dbReference>
<dbReference type="FunFam" id="1.10.630.10:FF:000043">
    <property type="entry name" value="Cytochrome P450 99A2"/>
    <property type="match status" value="1"/>
</dbReference>
<sequence>MMIQFSSFPLVIFALVFVLTLMVKHWKKSRIQKLPPGPMKLPVIGNLHQLITGSSIPHVALKRLAGKYGPIMHLQLGEGSAIVISSPEAAEEVLKKHELVFAQRPSFFANDVAGYGNLGLFFAPNGSFWRHIRKICTVELLGARQVRSFKTLRQEEVESLTESIASTVGSSLNLSEKILQTTNSITSRAAFGNKCRDAVDFLAIIKEGNEFASGFDLPDLFPSLKFVPFVSRMKPTLENLKHRMDNVLDNIINEHKAKRTISDTDYSRGEYDILDVLLGLQDDSNNLECPITTTIIKAIVMDIFAAGTETTATTIEWAMAEMLKDPTVLEKVQAEVRRVLKGKKNISQEDINELHYLKLVIKETLRLHPPGALMPRESKEDCEINGYYIPAKTKAIINVWAIGRDPKHWDDPNCFKPERLHQSSINYTGTNFEYLPFGAGTRMCPGISFGVATIELQLALMLYHFNFKLSDGIMPEELDMTESCGFTAKKKHELRVIAIPAPFPSHLL</sequence>
<dbReference type="Gene3D" id="1.10.630.10">
    <property type="entry name" value="Cytochrome P450"/>
    <property type="match status" value="1"/>
</dbReference>
<gene>
    <name evidence="10" type="ORF">RJ639_040313</name>
</gene>
<dbReference type="EMBL" id="JAVXUP010000541">
    <property type="protein sequence ID" value="KAK3025574.1"/>
    <property type="molecule type" value="Genomic_DNA"/>
</dbReference>
<evidence type="ECO:0000256" key="9">
    <source>
        <dbReference type="SAM" id="Phobius"/>
    </source>
</evidence>
<evidence type="ECO:0008006" key="12">
    <source>
        <dbReference type="Google" id="ProtNLM"/>
    </source>
</evidence>
<evidence type="ECO:0000256" key="4">
    <source>
        <dbReference type="ARBA" id="ARBA00023002"/>
    </source>
</evidence>
<dbReference type="Proteomes" id="UP001188597">
    <property type="component" value="Unassembled WGS sequence"/>
</dbReference>
<evidence type="ECO:0000256" key="6">
    <source>
        <dbReference type="ARBA" id="ARBA00023033"/>
    </source>
</evidence>
<evidence type="ECO:0000313" key="10">
    <source>
        <dbReference type="EMBL" id="KAK3025574.1"/>
    </source>
</evidence>
<evidence type="ECO:0000256" key="1">
    <source>
        <dbReference type="ARBA" id="ARBA00010617"/>
    </source>
</evidence>
<dbReference type="SUPFAM" id="SSF48264">
    <property type="entry name" value="Cytochrome P450"/>
    <property type="match status" value="1"/>
</dbReference>
<keyword evidence="2 7" id="KW-0349">Heme</keyword>
<organism evidence="10 11">
    <name type="scientific">Escallonia herrerae</name>
    <dbReference type="NCBI Taxonomy" id="1293975"/>
    <lineage>
        <taxon>Eukaryota</taxon>
        <taxon>Viridiplantae</taxon>
        <taxon>Streptophyta</taxon>
        <taxon>Embryophyta</taxon>
        <taxon>Tracheophyta</taxon>
        <taxon>Spermatophyta</taxon>
        <taxon>Magnoliopsida</taxon>
        <taxon>eudicotyledons</taxon>
        <taxon>Gunneridae</taxon>
        <taxon>Pentapetalae</taxon>
        <taxon>asterids</taxon>
        <taxon>campanulids</taxon>
        <taxon>Escalloniales</taxon>
        <taxon>Escalloniaceae</taxon>
        <taxon>Escallonia</taxon>
    </lineage>
</organism>
<protein>
    <recommendedName>
        <fullName evidence="12">Cytochrome P450</fullName>
    </recommendedName>
</protein>
<evidence type="ECO:0000256" key="5">
    <source>
        <dbReference type="ARBA" id="ARBA00023004"/>
    </source>
</evidence>
<evidence type="ECO:0000313" key="11">
    <source>
        <dbReference type="Proteomes" id="UP001188597"/>
    </source>
</evidence>
<dbReference type="InterPro" id="IPR002401">
    <property type="entry name" value="Cyt_P450_E_grp-I"/>
</dbReference>
<dbReference type="CDD" id="cd11072">
    <property type="entry name" value="CYP71-like"/>
    <property type="match status" value="1"/>
</dbReference>
<name>A0AA89B1K1_9ASTE</name>
<keyword evidence="3 7" id="KW-0479">Metal-binding</keyword>
<dbReference type="PRINTS" id="PR00463">
    <property type="entry name" value="EP450I"/>
</dbReference>
<dbReference type="PRINTS" id="PR00385">
    <property type="entry name" value="P450"/>
</dbReference>
<dbReference type="PANTHER" id="PTHR47955:SF8">
    <property type="entry name" value="CYTOCHROME P450 71D11-LIKE"/>
    <property type="match status" value="1"/>
</dbReference>
<feature type="transmembrane region" description="Helical" evidence="9">
    <location>
        <begin position="6"/>
        <end position="23"/>
    </location>
</feature>
<keyword evidence="4 8" id="KW-0560">Oxidoreductase</keyword>
<comment type="caution">
    <text evidence="10">The sequence shown here is derived from an EMBL/GenBank/DDBJ whole genome shotgun (WGS) entry which is preliminary data.</text>
</comment>
<keyword evidence="9" id="KW-0472">Membrane</keyword>
<dbReference type="InterPro" id="IPR017972">
    <property type="entry name" value="Cyt_P450_CS"/>
</dbReference>
<dbReference type="AlphaFoldDB" id="A0AA89B1K1"/>
<dbReference type="GO" id="GO:0016705">
    <property type="term" value="F:oxidoreductase activity, acting on paired donors, with incorporation or reduction of molecular oxygen"/>
    <property type="evidence" value="ECO:0007669"/>
    <property type="project" value="InterPro"/>
</dbReference>
<keyword evidence="9" id="KW-1133">Transmembrane helix</keyword>